<dbReference type="RefSeq" id="WP_184879097.1">
    <property type="nucleotide sequence ID" value="NZ_BAAAHD010000001.1"/>
</dbReference>
<evidence type="ECO:0000313" key="10">
    <source>
        <dbReference type="Proteomes" id="UP001501427"/>
    </source>
</evidence>
<accession>A0A7W7I8A7</accession>
<name>A0A7W7I8A7_9ACTN</name>
<evidence type="ECO:0000256" key="6">
    <source>
        <dbReference type="RuleBase" id="RU363041"/>
    </source>
</evidence>
<evidence type="ECO:0000256" key="2">
    <source>
        <dbReference type="ARBA" id="ARBA00009142"/>
    </source>
</evidence>
<evidence type="ECO:0000256" key="1">
    <source>
        <dbReference type="ARBA" id="ARBA00004141"/>
    </source>
</evidence>
<keyword evidence="4 6" id="KW-1133">Transmembrane helix</keyword>
<comment type="caution">
    <text evidence="8">The sequence shown here is derived from an EMBL/GenBank/DDBJ whole genome shotgun (WGS) entry which is preliminary data.</text>
</comment>
<evidence type="ECO:0000313" key="8">
    <source>
        <dbReference type="EMBL" id="MBB4772053.1"/>
    </source>
</evidence>
<feature type="transmembrane region" description="Helical" evidence="6">
    <location>
        <begin position="143"/>
        <end position="168"/>
    </location>
</feature>
<evidence type="ECO:0000256" key="3">
    <source>
        <dbReference type="ARBA" id="ARBA00022692"/>
    </source>
</evidence>
<evidence type="ECO:0000313" key="9">
    <source>
        <dbReference type="Proteomes" id="UP000549343"/>
    </source>
</evidence>
<dbReference type="InterPro" id="IPR051598">
    <property type="entry name" value="TSUP/Inactive_protease-like"/>
</dbReference>
<keyword evidence="10" id="KW-1185">Reference proteome</keyword>
<feature type="transmembrane region" description="Helical" evidence="6">
    <location>
        <begin position="174"/>
        <end position="194"/>
    </location>
</feature>
<feature type="transmembrane region" description="Helical" evidence="6">
    <location>
        <begin position="92"/>
        <end position="110"/>
    </location>
</feature>
<comment type="subcellular location">
    <subcellularLocation>
        <location evidence="6">Cell membrane</location>
        <topology evidence="6">Multi-pass membrane protein</topology>
    </subcellularLocation>
    <subcellularLocation>
        <location evidence="1">Membrane</location>
        <topology evidence="1">Multi-pass membrane protein</topology>
    </subcellularLocation>
</comment>
<feature type="transmembrane region" description="Helical" evidence="6">
    <location>
        <begin position="70"/>
        <end position="86"/>
    </location>
</feature>
<keyword evidence="6" id="KW-1003">Cell membrane</keyword>
<keyword evidence="3 6" id="KW-0812">Transmembrane</keyword>
<sequence>MLTAIALGVVIGVLLGLLGGGGSILAVPALVYGAGLPLASAVPASLLVVGISSVTAVLPRVRAGEVRWRIAAVFGGAGALAAFGGAELNRLLPGQAVLLGFAALMVAAGWRMLAESGRPEGAACALPGGGVDWRGCLPRSLGAGAVVGVLTGLFGVGGGFLIIPALVAGLGLPMAAAVGTSLVVVVVNSAAGFAAHAGDAVLDYGIIAAFGAAAVAGSLAAARLGRHLDADRLRRWFAYLVFTVAAFVAAQALLNPAALN</sequence>
<dbReference type="PANTHER" id="PTHR43701:SF2">
    <property type="entry name" value="MEMBRANE TRANSPORTER PROTEIN YJNA-RELATED"/>
    <property type="match status" value="1"/>
</dbReference>
<evidence type="ECO:0000313" key="7">
    <source>
        <dbReference type="EMBL" id="GAA0545547.1"/>
    </source>
</evidence>
<dbReference type="EMBL" id="JACHMV010000001">
    <property type="protein sequence ID" value="MBB4772053.1"/>
    <property type="molecule type" value="Genomic_DNA"/>
</dbReference>
<reference evidence="7 10" key="1">
    <citation type="journal article" date="2019" name="Int. J. Syst. Evol. Microbiol.">
        <title>The Global Catalogue of Microorganisms (GCM) 10K type strain sequencing project: providing services to taxonomists for standard genome sequencing and annotation.</title>
        <authorList>
            <consortium name="The Broad Institute Genomics Platform"/>
            <consortium name="The Broad Institute Genome Sequencing Center for Infectious Disease"/>
            <person name="Wu L."/>
            <person name="Ma J."/>
        </authorList>
    </citation>
    <scope>NUCLEOTIDE SEQUENCE [LARGE SCALE GENOMIC DNA]</scope>
    <source>
        <strain evidence="7 10">JCM 10667</strain>
    </source>
</reference>
<reference evidence="8 9" key="2">
    <citation type="submission" date="2020-08" db="EMBL/GenBank/DDBJ databases">
        <title>Sequencing the genomes of 1000 actinobacteria strains.</title>
        <authorList>
            <person name="Klenk H.-P."/>
        </authorList>
    </citation>
    <scope>NUCLEOTIDE SEQUENCE [LARGE SCALE GENOMIC DNA]</scope>
    <source>
        <strain evidence="8 9">DSM 44772</strain>
    </source>
</reference>
<feature type="transmembrane region" description="Helical" evidence="6">
    <location>
        <begin position="236"/>
        <end position="254"/>
    </location>
</feature>
<comment type="similarity">
    <text evidence="2 6">Belongs to the 4-toluene sulfonate uptake permease (TSUP) (TC 2.A.102) family.</text>
</comment>
<keyword evidence="5 6" id="KW-0472">Membrane</keyword>
<feature type="transmembrane region" description="Helical" evidence="6">
    <location>
        <begin position="36"/>
        <end position="58"/>
    </location>
</feature>
<dbReference type="Pfam" id="PF01925">
    <property type="entry name" value="TauE"/>
    <property type="match status" value="1"/>
</dbReference>
<evidence type="ECO:0000256" key="5">
    <source>
        <dbReference type="ARBA" id="ARBA00023136"/>
    </source>
</evidence>
<evidence type="ECO:0000256" key="4">
    <source>
        <dbReference type="ARBA" id="ARBA00022989"/>
    </source>
</evidence>
<dbReference type="EMBL" id="BAAAHD010000001">
    <property type="protein sequence ID" value="GAA0545547.1"/>
    <property type="molecule type" value="Genomic_DNA"/>
</dbReference>
<dbReference type="AlphaFoldDB" id="A0A7W7I8A7"/>
<proteinExistence type="inferred from homology"/>
<dbReference type="InterPro" id="IPR002781">
    <property type="entry name" value="TM_pro_TauE-like"/>
</dbReference>
<dbReference type="PANTHER" id="PTHR43701">
    <property type="entry name" value="MEMBRANE TRANSPORTER PROTEIN MJ0441-RELATED"/>
    <property type="match status" value="1"/>
</dbReference>
<dbReference type="Proteomes" id="UP001501427">
    <property type="component" value="Unassembled WGS sequence"/>
</dbReference>
<gene>
    <name evidence="8" type="ORF">F4557_000471</name>
    <name evidence="7" type="ORF">GCM10009546_04530</name>
</gene>
<feature type="transmembrane region" description="Helical" evidence="6">
    <location>
        <begin position="201"/>
        <end position="224"/>
    </location>
</feature>
<protein>
    <recommendedName>
        <fullName evidence="6">Probable membrane transporter protein</fullName>
    </recommendedName>
</protein>
<reference evidence="7" key="3">
    <citation type="submission" date="2023-12" db="EMBL/GenBank/DDBJ databases">
        <authorList>
            <person name="Sun Q."/>
            <person name="Inoue M."/>
        </authorList>
    </citation>
    <scope>NUCLEOTIDE SEQUENCE</scope>
    <source>
        <strain evidence="7">JCM 10667</strain>
    </source>
</reference>
<dbReference type="GO" id="GO:0005886">
    <property type="term" value="C:plasma membrane"/>
    <property type="evidence" value="ECO:0007669"/>
    <property type="project" value="UniProtKB-SubCell"/>
</dbReference>
<organism evidence="8 9">
    <name type="scientific">Actinomadura livida</name>
    <dbReference type="NCBI Taxonomy" id="79909"/>
    <lineage>
        <taxon>Bacteria</taxon>
        <taxon>Bacillati</taxon>
        <taxon>Actinomycetota</taxon>
        <taxon>Actinomycetes</taxon>
        <taxon>Streptosporangiales</taxon>
        <taxon>Thermomonosporaceae</taxon>
        <taxon>Actinomadura</taxon>
    </lineage>
</organism>
<dbReference type="Proteomes" id="UP000549343">
    <property type="component" value="Unassembled WGS sequence"/>
</dbReference>